<comment type="function">
    <text evidence="6">Specifically methylates the N4 position of cytidine in position 1402 (C1402) of 16S rRNA.</text>
</comment>
<dbReference type="HAMAP" id="MF_01007">
    <property type="entry name" value="16SrRNA_methyltr_H"/>
    <property type="match status" value="1"/>
</dbReference>
<dbReference type="SUPFAM" id="SSF81799">
    <property type="entry name" value="Putative methyltransferase TM0872, insert domain"/>
    <property type="match status" value="1"/>
</dbReference>
<sequence length="304" mass="33367">MTAIHQSVLLAEVLAWLAPVSGGIYADGNLGLGGHGAAVLERSSPDGRLIGFDWDEEALAVARSNLADFGERAVLLRRNFIELEVSLAELAITRIDGMLLDLGLSSLQLDGGGRGFSFRGGEPLDMRMDLRGPQTAADLLRELSAEELADIFFYYGEERQARRIAGRIVERRRQAPITTTEELADLVAAAVPRRFHPRNIHVATKVFQALRIAVNRELENLESILAMVPPLLAPGGRFCVISFHSLEDRLVKRAFRSDPRLRNLTSKPVVPGEEELRRNPRARSARLRVAEKVAGSPPGLEGQG</sequence>
<dbReference type="InterPro" id="IPR023397">
    <property type="entry name" value="SAM-dep_MeTrfase_MraW_recog"/>
</dbReference>
<keyword evidence="5 6" id="KW-0949">S-adenosyl-L-methionine</keyword>
<evidence type="ECO:0000256" key="6">
    <source>
        <dbReference type="HAMAP-Rule" id="MF_01007"/>
    </source>
</evidence>
<reference evidence="8" key="1">
    <citation type="journal article" date="2020" name="mSystems">
        <title>Genome- and Community-Level Interaction Insights into Carbon Utilization and Element Cycling Functions of Hydrothermarchaeota in Hydrothermal Sediment.</title>
        <authorList>
            <person name="Zhou Z."/>
            <person name="Liu Y."/>
            <person name="Xu W."/>
            <person name="Pan J."/>
            <person name="Luo Z.H."/>
            <person name="Li M."/>
        </authorList>
    </citation>
    <scope>NUCLEOTIDE SEQUENCE [LARGE SCALE GENOMIC DNA]</scope>
    <source>
        <strain evidence="8">SpSt-1224</strain>
    </source>
</reference>
<feature type="binding site" evidence="6">
    <location>
        <position position="101"/>
    </location>
    <ligand>
        <name>S-adenosyl-L-methionine</name>
        <dbReference type="ChEBI" id="CHEBI:59789"/>
    </ligand>
</feature>
<dbReference type="InterPro" id="IPR002903">
    <property type="entry name" value="RsmH"/>
</dbReference>
<dbReference type="SUPFAM" id="SSF53335">
    <property type="entry name" value="S-adenosyl-L-methionine-dependent methyltransferases"/>
    <property type="match status" value="1"/>
</dbReference>
<feature type="binding site" evidence="6">
    <location>
        <position position="80"/>
    </location>
    <ligand>
        <name>S-adenosyl-L-methionine</name>
        <dbReference type="ChEBI" id="CHEBI:59789"/>
    </ligand>
</feature>
<evidence type="ECO:0000256" key="5">
    <source>
        <dbReference type="ARBA" id="ARBA00022691"/>
    </source>
</evidence>
<feature type="binding site" evidence="6">
    <location>
        <begin position="33"/>
        <end position="35"/>
    </location>
    <ligand>
        <name>S-adenosyl-L-methionine</name>
        <dbReference type="ChEBI" id="CHEBI:59789"/>
    </ligand>
</feature>
<keyword evidence="6" id="KW-0963">Cytoplasm</keyword>
<comment type="similarity">
    <text evidence="1 6">Belongs to the methyltransferase superfamily. RsmH family.</text>
</comment>
<organism evidence="8">
    <name type="scientific">Desulfurivibrio alkaliphilus</name>
    <dbReference type="NCBI Taxonomy" id="427923"/>
    <lineage>
        <taxon>Bacteria</taxon>
        <taxon>Pseudomonadati</taxon>
        <taxon>Thermodesulfobacteriota</taxon>
        <taxon>Desulfobulbia</taxon>
        <taxon>Desulfobulbales</taxon>
        <taxon>Desulfobulbaceae</taxon>
        <taxon>Desulfurivibrio</taxon>
    </lineage>
</organism>
<dbReference type="Gene3D" id="1.10.150.170">
    <property type="entry name" value="Putative methyltransferase TM0872, insert domain"/>
    <property type="match status" value="1"/>
</dbReference>
<dbReference type="GO" id="GO:0005737">
    <property type="term" value="C:cytoplasm"/>
    <property type="evidence" value="ECO:0007669"/>
    <property type="project" value="UniProtKB-SubCell"/>
</dbReference>
<feature type="binding site" evidence="6">
    <location>
        <position position="53"/>
    </location>
    <ligand>
        <name>S-adenosyl-L-methionine</name>
        <dbReference type="ChEBI" id="CHEBI:59789"/>
    </ligand>
</feature>
<comment type="catalytic activity">
    <reaction evidence="6">
        <text>cytidine(1402) in 16S rRNA + S-adenosyl-L-methionine = N(4)-methylcytidine(1402) in 16S rRNA + S-adenosyl-L-homocysteine + H(+)</text>
        <dbReference type="Rhea" id="RHEA:42928"/>
        <dbReference type="Rhea" id="RHEA-COMP:10286"/>
        <dbReference type="Rhea" id="RHEA-COMP:10287"/>
        <dbReference type="ChEBI" id="CHEBI:15378"/>
        <dbReference type="ChEBI" id="CHEBI:57856"/>
        <dbReference type="ChEBI" id="CHEBI:59789"/>
        <dbReference type="ChEBI" id="CHEBI:74506"/>
        <dbReference type="ChEBI" id="CHEBI:82748"/>
        <dbReference type="EC" id="2.1.1.199"/>
    </reaction>
</comment>
<dbReference type="Pfam" id="PF01795">
    <property type="entry name" value="Methyltransf_5"/>
    <property type="match status" value="1"/>
</dbReference>
<dbReference type="EC" id="2.1.1.199" evidence="6"/>
<accession>A0A7C2TGU9</accession>
<feature type="region of interest" description="Disordered" evidence="7">
    <location>
        <begin position="272"/>
        <end position="304"/>
    </location>
</feature>
<comment type="caution">
    <text evidence="8">The sequence shown here is derived from an EMBL/GenBank/DDBJ whole genome shotgun (WGS) entry which is preliminary data.</text>
</comment>
<dbReference type="PIRSF" id="PIRSF004486">
    <property type="entry name" value="MraW"/>
    <property type="match status" value="1"/>
</dbReference>
<evidence type="ECO:0000256" key="7">
    <source>
        <dbReference type="SAM" id="MobiDB-lite"/>
    </source>
</evidence>
<proteinExistence type="inferred from homology"/>
<dbReference type="InterPro" id="IPR029063">
    <property type="entry name" value="SAM-dependent_MTases_sf"/>
</dbReference>
<dbReference type="GO" id="GO:0070475">
    <property type="term" value="P:rRNA base methylation"/>
    <property type="evidence" value="ECO:0007669"/>
    <property type="project" value="UniProtKB-UniRule"/>
</dbReference>
<name>A0A7C2TGU9_9BACT</name>
<dbReference type="GO" id="GO:0071424">
    <property type="term" value="F:rRNA (cytosine-N4-)-methyltransferase activity"/>
    <property type="evidence" value="ECO:0007669"/>
    <property type="project" value="UniProtKB-UniRule"/>
</dbReference>
<keyword evidence="3 6" id="KW-0489">Methyltransferase</keyword>
<evidence type="ECO:0000313" key="8">
    <source>
        <dbReference type="EMBL" id="HET97648.1"/>
    </source>
</evidence>
<evidence type="ECO:0000256" key="2">
    <source>
        <dbReference type="ARBA" id="ARBA00022552"/>
    </source>
</evidence>
<dbReference type="AlphaFoldDB" id="A0A7C2TGU9"/>
<evidence type="ECO:0000256" key="1">
    <source>
        <dbReference type="ARBA" id="ARBA00010396"/>
    </source>
</evidence>
<keyword evidence="2 6" id="KW-0698">rRNA processing</keyword>
<dbReference type="PANTHER" id="PTHR11265">
    <property type="entry name" value="S-ADENOSYL-METHYLTRANSFERASE MRAW"/>
    <property type="match status" value="1"/>
</dbReference>
<protein>
    <recommendedName>
        <fullName evidence="6">Ribosomal RNA small subunit methyltransferase H</fullName>
        <ecNumber evidence="6">2.1.1.199</ecNumber>
    </recommendedName>
    <alternativeName>
        <fullName evidence="6">16S rRNA m(4)C1402 methyltransferase</fullName>
    </alternativeName>
    <alternativeName>
        <fullName evidence="6">rRNA (cytosine-N(4)-)-methyltransferase RsmH</fullName>
    </alternativeName>
</protein>
<comment type="subcellular location">
    <subcellularLocation>
        <location evidence="6">Cytoplasm</location>
    </subcellularLocation>
</comment>
<keyword evidence="4 6" id="KW-0808">Transferase</keyword>
<dbReference type="Proteomes" id="UP000885986">
    <property type="component" value="Unassembled WGS sequence"/>
</dbReference>
<dbReference type="EMBL" id="DSDS01000065">
    <property type="protein sequence ID" value="HET97648.1"/>
    <property type="molecule type" value="Genomic_DNA"/>
</dbReference>
<dbReference type="NCBIfam" id="TIGR00006">
    <property type="entry name" value="16S rRNA (cytosine(1402)-N(4))-methyltransferase RsmH"/>
    <property type="match status" value="1"/>
</dbReference>
<feature type="binding site" evidence="6">
    <location>
        <position position="108"/>
    </location>
    <ligand>
        <name>S-adenosyl-L-methionine</name>
        <dbReference type="ChEBI" id="CHEBI:59789"/>
    </ligand>
</feature>
<evidence type="ECO:0000256" key="3">
    <source>
        <dbReference type="ARBA" id="ARBA00022603"/>
    </source>
</evidence>
<dbReference type="Gene3D" id="3.40.50.150">
    <property type="entry name" value="Vaccinia Virus protein VP39"/>
    <property type="match status" value="1"/>
</dbReference>
<evidence type="ECO:0000256" key="4">
    <source>
        <dbReference type="ARBA" id="ARBA00022679"/>
    </source>
</evidence>
<gene>
    <name evidence="6 8" type="primary">rsmH</name>
    <name evidence="8" type="ORF">ENN98_02935</name>
</gene>
<dbReference type="PANTHER" id="PTHR11265:SF0">
    <property type="entry name" value="12S RRNA N4-METHYLCYTIDINE METHYLTRANSFERASE"/>
    <property type="match status" value="1"/>
</dbReference>